<dbReference type="OrthoDB" id="123240at2"/>
<dbReference type="Proteomes" id="UP000190135">
    <property type="component" value="Unassembled WGS sequence"/>
</dbReference>
<feature type="transmembrane region" description="Helical" evidence="5">
    <location>
        <begin position="59"/>
        <end position="75"/>
    </location>
</feature>
<dbReference type="RefSeq" id="WP_078708072.1">
    <property type="nucleotide sequence ID" value="NZ_FUXL01000005.1"/>
</dbReference>
<evidence type="ECO:0000256" key="3">
    <source>
        <dbReference type="ARBA" id="ARBA00022989"/>
    </source>
</evidence>
<dbReference type="STRING" id="1365950.SAMN05428963_105170"/>
<dbReference type="SUPFAM" id="SSF103481">
    <property type="entry name" value="Multidrug resistance efflux transporter EmrE"/>
    <property type="match status" value="1"/>
</dbReference>
<keyword evidence="2 5" id="KW-0812">Transmembrane</keyword>
<sequence length="107" mass="11373">MTLFVYTAAALAEIGGCFAFWSWLRLGRSALWLALGLPSLALFAILLAQSPAAQAGRAYAAYGGVYILASLAWLWAVEGARPDRYDVLGAMVCLLGAAIILWAPRPA</sequence>
<proteinExistence type="inferred from homology"/>
<organism evidence="6 7">
    <name type="scientific">Consotaella salsifontis</name>
    <dbReference type="NCBI Taxonomy" id="1365950"/>
    <lineage>
        <taxon>Bacteria</taxon>
        <taxon>Pseudomonadati</taxon>
        <taxon>Pseudomonadota</taxon>
        <taxon>Alphaproteobacteria</taxon>
        <taxon>Hyphomicrobiales</taxon>
        <taxon>Aurantimonadaceae</taxon>
        <taxon>Consotaella</taxon>
    </lineage>
</organism>
<evidence type="ECO:0000256" key="5">
    <source>
        <dbReference type="HAMAP-Rule" id="MF_00010"/>
    </source>
</evidence>
<gene>
    <name evidence="6" type="ORF">SAMN05428963_105170</name>
</gene>
<dbReference type="InterPro" id="IPR003844">
    <property type="entry name" value="UPF0060"/>
</dbReference>
<dbReference type="Pfam" id="PF02694">
    <property type="entry name" value="UPF0060"/>
    <property type="match status" value="1"/>
</dbReference>
<evidence type="ECO:0000256" key="1">
    <source>
        <dbReference type="ARBA" id="ARBA00022475"/>
    </source>
</evidence>
<keyword evidence="4 5" id="KW-0472">Membrane</keyword>
<dbReference type="NCBIfam" id="NF002586">
    <property type="entry name" value="PRK02237.1"/>
    <property type="match status" value="1"/>
</dbReference>
<keyword evidence="1 5" id="KW-1003">Cell membrane</keyword>
<name>A0A1T4QQQ9_9HYPH</name>
<dbReference type="HAMAP" id="MF_00010">
    <property type="entry name" value="UPF0060"/>
    <property type="match status" value="1"/>
</dbReference>
<evidence type="ECO:0000313" key="6">
    <source>
        <dbReference type="EMBL" id="SKA05588.1"/>
    </source>
</evidence>
<comment type="subcellular location">
    <subcellularLocation>
        <location evidence="5">Cell membrane</location>
        <topology evidence="5">Multi-pass membrane protein</topology>
    </subcellularLocation>
</comment>
<dbReference type="GO" id="GO:0005886">
    <property type="term" value="C:plasma membrane"/>
    <property type="evidence" value="ECO:0007669"/>
    <property type="project" value="UniProtKB-SubCell"/>
</dbReference>
<dbReference type="EMBL" id="FUXL01000005">
    <property type="protein sequence ID" value="SKA05588.1"/>
    <property type="molecule type" value="Genomic_DNA"/>
</dbReference>
<keyword evidence="7" id="KW-1185">Reference proteome</keyword>
<reference evidence="6 7" key="1">
    <citation type="submission" date="2017-02" db="EMBL/GenBank/DDBJ databases">
        <authorList>
            <person name="Peterson S.W."/>
        </authorList>
    </citation>
    <scope>NUCLEOTIDE SEQUENCE [LARGE SCALE GENOMIC DNA]</scope>
    <source>
        <strain evidence="6 7">USBA 369</strain>
    </source>
</reference>
<dbReference type="AlphaFoldDB" id="A0A1T4QQQ9"/>
<dbReference type="InterPro" id="IPR037185">
    <property type="entry name" value="EmrE-like"/>
</dbReference>
<feature type="transmembrane region" description="Helical" evidence="5">
    <location>
        <begin position="87"/>
        <end position="104"/>
    </location>
</feature>
<accession>A0A1T4QQQ9</accession>
<evidence type="ECO:0000256" key="4">
    <source>
        <dbReference type="ARBA" id="ARBA00023136"/>
    </source>
</evidence>
<feature type="transmembrane region" description="Helical" evidence="5">
    <location>
        <begin position="29"/>
        <end position="47"/>
    </location>
</feature>
<keyword evidence="3 5" id="KW-1133">Transmembrane helix</keyword>
<dbReference type="PANTHER" id="PTHR36116:SF1">
    <property type="entry name" value="UPF0060 MEMBRANE PROTEIN YNFA"/>
    <property type="match status" value="1"/>
</dbReference>
<dbReference type="PANTHER" id="PTHR36116">
    <property type="entry name" value="UPF0060 MEMBRANE PROTEIN YNFA"/>
    <property type="match status" value="1"/>
</dbReference>
<evidence type="ECO:0000256" key="2">
    <source>
        <dbReference type="ARBA" id="ARBA00022692"/>
    </source>
</evidence>
<evidence type="ECO:0000313" key="7">
    <source>
        <dbReference type="Proteomes" id="UP000190135"/>
    </source>
</evidence>
<comment type="similarity">
    <text evidence="5">Belongs to the UPF0060 family.</text>
</comment>
<protein>
    <submittedName>
        <fullName evidence="6">Small multidrug resistance family-3 protein</fullName>
    </submittedName>
</protein>